<evidence type="ECO:0000256" key="7">
    <source>
        <dbReference type="ARBA" id="ARBA00022723"/>
    </source>
</evidence>
<dbReference type="Proteomes" id="UP000008672">
    <property type="component" value="Unassembled WGS sequence"/>
</dbReference>
<dbReference type="Gene3D" id="6.10.250.2460">
    <property type="match status" value="1"/>
</dbReference>
<keyword evidence="13" id="KW-0067">ATP-binding</keyword>
<dbReference type="Pfam" id="PF00271">
    <property type="entry name" value="Helicase_C"/>
    <property type="match status" value="1"/>
</dbReference>
<dbReference type="InterPro" id="IPR013257">
    <property type="entry name" value="SRI"/>
</dbReference>
<keyword evidence="6" id="KW-0235">DNA replication</keyword>
<keyword evidence="14" id="KW-0238">DNA-binding</keyword>
<evidence type="ECO:0000256" key="23">
    <source>
        <dbReference type="ARBA" id="ARBA00076757"/>
    </source>
</evidence>
<dbReference type="NCBIfam" id="TIGR00614">
    <property type="entry name" value="recQ_fam"/>
    <property type="match status" value="1"/>
</dbReference>
<organism evidence="29 30">
    <name type="scientific">Latimeria chalumnae</name>
    <name type="common">Coelacanth</name>
    <dbReference type="NCBI Taxonomy" id="7897"/>
    <lineage>
        <taxon>Eukaryota</taxon>
        <taxon>Metazoa</taxon>
        <taxon>Chordata</taxon>
        <taxon>Craniata</taxon>
        <taxon>Vertebrata</taxon>
        <taxon>Euteleostomi</taxon>
        <taxon>Coelacanthiformes</taxon>
        <taxon>Coelacanthidae</taxon>
        <taxon>Latimeria</taxon>
    </lineage>
</organism>
<dbReference type="GO" id="GO:0005737">
    <property type="term" value="C:cytoplasm"/>
    <property type="evidence" value="ECO:0007669"/>
    <property type="project" value="TreeGrafter"/>
</dbReference>
<evidence type="ECO:0000256" key="17">
    <source>
        <dbReference type="ARBA" id="ARBA00023242"/>
    </source>
</evidence>
<keyword evidence="17" id="KW-0539">Nucleus</keyword>
<keyword evidence="5" id="KW-0132">Cell division</keyword>
<evidence type="ECO:0000256" key="8">
    <source>
        <dbReference type="ARBA" id="ARBA00022741"/>
    </source>
</evidence>
<dbReference type="GO" id="GO:0046872">
    <property type="term" value="F:metal ion binding"/>
    <property type="evidence" value="ECO:0007669"/>
    <property type="project" value="UniProtKB-KW"/>
</dbReference>
<dbReference type="EMBL" id="AFYH01122883">
    <property type="status" value="NOT_ANNOTATED_CDS"/>
    <property type="molecule type" value="Genomic_DNA"/>
</dbReference>
<evidence type="ECO:0000256" key="9">
    <source>
        <dbReference type="ARBA" id="ARBA00022763"/>
    </source>
</evidence>
<dbReference type="PROSITE" id="PS51194">
    <property type="entry name" value="HELICASE_CTER"/>
    <property type="match status" value="1"/>
</dbReference>
<evidence type="ECO:0000259" key="28">
    <source>
        <dbReference type="PROSITE" id="PS51194"/>
    </source>
</evidence>
<dbReference type="OMA" id="WSDPGAC"/>
<dbReference type="FunFam" id="3.40.50.300:FF:000614">
    <property type="entry name" value="ATP-dependent DNA helicase"/>
    <property type="match status" value="1"/>
</dbReference>
<dbReference type="GeneTree" id="ENSGT00940000157800"/>
<gene>
    <name evidence="29" type="primary">RECQL5</name>
</gene>
<comment type="catalytic activity">
    <reaction evidence="19">
        <text>Couples ATP hydrolysis with the unwinding of duplex DNA by translocating in the 3'-5' direction.</text>
        <dbReference type="EC" id="5.6.2.4"/>
    </reaction>
</comment>
<keyword evidence="9" id="KW-0227">DNA damage</keyword>
<dbReference type="Pfam" id="PF08236">
    <property type="entry name" value="SRI"/>
    <property type="match status" value="1"/>
</dbReference>
<reference evidence="30" key="1">
    <citation type="submission" date="2011-08" db="EMBL/GenBank/DDBJ databases">
        <title>The draft genome of Latimeria chalumnae.</title>
        <authorList>
            <person name="Di Palma F."/>
            <person name="Alfoldi J."/>
            <person name="Johnson J."/>
            <person name="Berlin A."/>
            <person name="Gnerre S."/>
            <person name="Jaffe D."/>
            <person name="MacCallum I."/>
            <person name="Young S."/>
            <person name="Walker B.J."/>
            <person name="Lander E."/>
            <person name="Lindblad-Toh K."/>
        </authorList>
    </citation>
    <scope>NUCLEOTIDE SEQUENCE [LARGE SCALE GENOMIC DNA]</scope>
    <source>
        <strain evidence="30">Wild caught</strain>
    </source>
</reference>
<dbReference type="Gene3D" id="6.10.250.3140">
    <property type="match status" value="1"/>
</dbReference>
<feature type="compositionally biased region" description="Acidic residues" evidence="26">
    <location>
        <begin position="697"/>
        <end position="706"/>
    </location>
</feature>
<dbReference type="InterPro" id="IPR010716">
    <property type="entry name" value="RECQ5"/>
</dbReference>
<evidence type="ECO:0000256" key="21">
    <source>
        <dbReference type="ARBA" id="ARBA00049360"/>
    </source>
</evidence>
<dbReference type="GO" id="GO:0016787">
    <property type="term" value="F:hydrolase activity"/>
    <property type="evidence" value="ECO:0007669"/>
    <property type="project" value="UniProtKB-KW"/>
</dbReference>
<accession>H3AVQ4</accession>
<dbReference type="SMART" id="SM00490">
    <property type="entry name" value="HELICc"/>
    <property type="match status" value="1"/>
</dbReference>
<dbReference type="EMBL" id="AFYH01122881">
    <property type="status" value="NOT_ANNOTATED_CDS"/>
    <property type="molecule type" value="Genomic_DNA"/>
</dbReference>
<dbReference type="PANTHER" id="PTHR13710">
    <property type="entry name" value="DNA HELICASE RECQ FAMILY MEMBER"/>
    <property type="match status" value="1"/>
</dbReference>
<dbReference type="Pfam" id="PF00270">
    <property type="entry name" value="DEAD"/>
    <property type="match status" value="1"/>
</dbReference>
<comment type="catalytic activity">
    <reaction evidence="21">
        <text>ATP + H2O = ADP + phosphate + H(+)</text>
        <dbReference type="Rhea" id="RHEA:13065"/>
        <dbReference type="ChEBI" id="CHEBI:15377"/>
        <dbReference type="ChEBI" id="CHEBI:15378"/>
        <dbReference type="ChEBI" id="CHEBI:30616"/>
        <dbReference type="ChEBI" id="CHEBI:43474"/>
        <dbReference type="ChEBI" id="CHEBI:456216"/>
    </reaction>
</comment>
<dbReference type="EMBL" id="AFYH01122887">
    <property type="status" value="NOT_ANNOTATED_CDS"/>
    <property type="molecule type" value="Genomic_DNA"/>
</dbReference>
<dbReference type="SMART" id="SM00487">
    <property type="entry name" value="DEXDc"/>
    <property type="match status" value="1"/>
</dbReference>
<dbReference type="GO" id="GO:0006260">
    <property type="term" value="P:DNA replication"/>
    <property type="evidence" value="ECO:0007669"/>
    <property type="project" value="UniProtKB-KW"/>
</dbReference>
<evidence type="ECO:0000256" key="11">
    <source>
        <dbReference type="ARBA" id="ARBA00022806"/>
    </source>
</evidence>
<evidence type="ECO:0000256" key="20">
    <source>
        <dbReference type="ARBA" id="ARBA00034808"/>
    </source>
</evidence>
<dbReference type="GO" id="GO:0005654">
    <property type="term" value="C:nucleoplasm"/>
    <property type="evidence" value="ECO:0007669"/>
    <property type="project" value="UniProtKB-SubCell"/>
</dbReference>
<feature type="compositionally biased region" description="Polar residues" evidence="26">
    <location>
        <begin position="930"/>
        <end position="945"/>
    </location>
</feature>
<dbReference type="GO" id="GO:0005694">
    <property type="term" value="C:chromosome"/>
    <property type="evidence" value="ECO:0007669"/>
    <property type="project" value="InterPro"/>
</dbReference>
<dbReference type="FunFam" id="3.40.50.300:FF:000444">
    <property type="entry name" value="ATP-dependent DNA helicase"/>
    <property type="match status" value="1"/>
</dbReference>
<dbReference type="CDD" id="cd18794">
    <property type="entry name" value="SF2_C_RecQ"/>
    <property type="match status" value="1"/>
</dbReference>
<dbReference type="GO" id="GO:0005524">
    <property type="term" value="F:ATP binding"/>
    <property type="evidence" value="ECO:0007669"/>
    <property type="project" value="UniProtKB-KW"/>
</dbReference>
<keyword evidence="30" id="KW-1185">Reference proteome</keyword>
<evidence type="ECO:0000259" key="27">
    <source>
        <dbReference type="PROSITE" id="PS51192"/>
    </source>
</evidence>
<dbReference type="GO" id="GO:0045934">
    <property type="term" value="P:negative regulation of nucleobase-containing compound metabolic process"/>
    <property type="evidence" value="ECO:0007669"/>
    <property type="project" value="UniProtKB-ARBA"/>
</dbReference>
<dbReference type="EMBL" id="AFYH01122885">
    <property type="status" value="NOT_ANNOTATED_CDS"/>
    <property type="molecule type" value="Genomic_DNA"/>
</dbReference>
<reference evidence="29" key="2">
    <citation type="submission" date="2025-08" db="UniProtKB">
        <authorList>
            <consortium name="Ensembl"/>
        </authorList>
    </citation>
    <scope>IDENTIFICATION</scope>
</reference>
<dbReference type="InterPro" id="IPR004589">
    <property type="entry name" value="DNA_helicase_ATP-dep_RecQ"/>
</dbReference>
<evidence type="ECO:0000256" key="14">
    <source>
        <dbReference type="ARBA" id="ARBA00023125"/>
    </source>
</evidence>
<dbReference type="Bgee" id="ENSLACG00000012080">
    <property type="expression patterns" value="Expressed in post-anal tail muscle and 3 other cell types or tissues"/>
</dbReference>
<dbReference type="Gene3D" id="3.40.50.300">
    <property type="entry name" value="P-loop containing nucleotide triphosphate hydrolases"/>
    <property type="match status" value="2"/>
</dbReference>
<evidence type="ECO:0000256" key="18">
    <source>
        <dbReference type="ARBA" id="ARBA00023306"/>
    </source>
</evidence>
<dbReference type="EC" id="5.6.2.4" evidence="20"/>
<dbReference type="STRING" id="7897.ENSLACP00000013725"/>
<evidence type="ECO:0000256" key="13">
    <source>
        <dbReference type="ARBA" id="ARBA00022840"/>
    </source>
</evidence>
<evidence type="ECO:0000256" key="22">
    <source>
        <dbReference type="ARBA" id="ARBA00074289"/>
    </source>
</evidence>
<dbReference type="EMBL" id="AFYH01122886">
    <property type="status" value="NOT_ANNOTATED_CDS"/>
    <property type="molecule type" value="Genomic_DNA"/>
</dbReference>
<dbReference type="PROSITE" id="PS51192">
    <property type="entry name" value="HELICASE_ATP_BIND_1"/>
    <property type="match status" value="1"/>
</dbReference>
<dbReference type="GO" id="GO:0051301">
    <property type="term" value="P:cell division"/>
    <property type="evidence" value="ECO:0007669"/>
    <property type="project" value="UniProtKB-KW"/>
</dbReference>
<dbReference type="InterPro" id="IPR027417">
    <property type="entry name" value="P-loop_NTPase"/>
</dbReference>
<dbReference type="SUPFAM" id="SSF52540">
    <property type="entry name" value="P-loop containing nucleoside triphosphate hydrolases"/>
    <property type="match status" value="1"/>
</dbReference>
<evidence type="ECO:0000256" key="4">
    <source>
        <dbReference type="ARBA" id="ARBA00022553"/>
    </source>
</evidence>
<evidence type="ECO:0000313" key="29">
    <source>
        <dbReference type="Ensembl" id="ENSLACP00000013725.1"/>
    </source>
</evidence>
<dbReference type="Pfam" id="PF16124">
    <property type="entry name" value="RecQ_Zn_bind"/>
    <property type="match status" value="1"/>
</dbReference>
<comment type="similarity">
    <text evidence="3">Belongs to the helicase family. RecQ subfamily.</text>
</comment>
<evidence type="ECO:0000256" key="1">
    <source>
        <dbReference type="ARBA" id="ARBA00001947"/>
    </source>
</evidence>
<feature type="compositionally biased region" description="Basic and acidic residues" evidence="26">
    <location>
        <begin position="735"/>
        <end position="747"/>
    </location>
</feature>
<dbReference type="CDD" id="cd18014">
    <property type="entry name" value="DEXHc_RecQ5"/>
    <property type="match status" value="1"/>
</dbReference>
<dbReference type="eggNOG" id="KOG0352">
    <property type="taxonomic scope" value="Eukaryota"/>
</dbReference>
<evidence type="ECO:0000256" key="10">
    <source>
        <dbReference type="ARBA" id="ARBA00022801"/>
    </source>
</evidence>
<comment type="subcellular location">
    <subcellularLocation>
        <location evidence="2">Nucleus</location>
        <location evidence="2">Nucleoplasm</location>
    </subcellularLocation>
</comment>
<proteinExistence type="inferred from homology"/>
<evidence type="ECO:0000256" key="15">
    <source>
        <dbReference type="ARBA" id="ARBA00023204"/>
    </source>
</evidence>
<dbReference type="AlphaFoldDB" id="H3AVQ4"/>
<dbReference type="Ensembl" id="ENSLACT00000013822.1">
    <property type="protein sequence ID" value="ENSLACP00000013725.1"/>
    <property type="gene ID" value="ENSLACG00000012080.1"/>
</dbReference>
<dbReference type="InterPro" id="IPR011545">
    <property type="entry name" value="DEAD/DEAH_box_helicase_dom"/>
</dbReference>
<dbReference type="GO" id="GO:0009378">
    <property type="term" value="F:four-way junction helicase activity"/>
    <property type="evidence" value="ECO:0007669"/>
    <property type="project" value="TreeGrafter"/>
</dbReference>
<comment type="cofactor">
    <cofactor evidence="1">
        <name>Zn(2+)</name>
        <dbReference type="ChEBI" id="CHEBI:29105"/>
    </cofactor>
</comment>
<evidence type="ECO:0000256" key="12">
    <source>
        <dbReference type="ARBA" id="ARBA00022833"/>
    </source>
</evidence>
<dbReference type="PANTHER" id="PTHR13710:SF152">
    <property type="entry name" value="ATP-DEPENDENT DNA HELICASE Q5"/>
    <property type="match status" value="1"/>
</dbReference>
<keyword evidence="11" id="KW-0347">Helicase</keyword>
<reference evidence="29" key="3">
    <citation type="submission" date="2025-09" db="UniProtKB">
        <authorList>
            <consortium name="Ensembl"/>
        </authorList>
    </citation>
    <scope>IDENTIFICATION</scope>
</reference>
<dbReference type="EMBL" id="AFYH01122884">
    <property type="status" value="NOT_ANNOTATED_CDS"/>
    <property type="molecule type" value="Genomic_DNA"/>
</dbReference>
<keyword evidence="12" id="KW-0862">Zinc</keyword>
<name>H3AVQ4_LATCH</name>
<protein>
    <recommendedName>
        <fullName evidence="22">ATP-dependent DNA helicase Q5</fullName>
        <ecNumber evidence="20">5.6.2.4</ecNumber>
    </recommendedName>
    <alternativeName>
        <fullName evidence="23">DNA 3'-5' helicase RecQ5</fullName>
    </alternativeName>
    <alternativeName>
        <fullName evidence="24">DNA helicase, RecQ-like type 5</fullName>
    </alternativeName>
    <alternativeName>
        <fullName evidence="25">RecQ protein-like 5</fullName>
    </alternativeName>
</protein>
<dbReference type="FunCoup" id="H3AVQ4">
    <property type="interactions" value="3086"/>
</dbReference>
<dbReference type="InterPro" id="IPR001650">
    <property type="entry name" value="Helicase_C-like"/>
</dbReference>
<evidence type="ECO:0000256" key="25">
    <source>
        <dbReference type="ARBA" id="ARBA00084014"/>
    </source>
</evidence>
<evidence type="ECO:0000256" key="19">
    <source>
        <dbReference type="ARBA" id="ARBA00034617"/>
    </source>
</evidence>
<evidence type="ECO:0000256" key="24">
    <source>
        <dbReference type="ARBA" id="ARBA00078243"/>
    </source>
</evidence>
<keyword evidence="18" id="KW-0131">Cell cycle</keyword>
<feature type="region of interest" description="Disordered" evidence="26">
    <location>
        <begin position="664"/>
        <end position="774"/>
    </location>
</feature>
<dbReference type="GO" id="GO:0003677">
    <property type="term" value="F:DNA binding"/>
    <property type="evidence" value="ECO:0007669"/>
    <property type="project" value="UniProtKB-KW"/>
</dbReference>
<evidence type="ECO:0000256" key="3">
    <source>
        <dbReference type="ARBA" id="ARBA00005446"/>
    </source>
</evidence>
<dbReference type="EMBL" id="AFYH01122882">
    <property type="status" value="NOT_ANNOTATED_CDS"/>
    <property type="molecule type" value="Genomic_DNA"/>
</dbReference>
<dbReference type="GO" id="GO:0010605">
    <property type="term" value="P:negative regulation of macromolecule metabolic process"/>
    <property type="evidence" value="ECO:0007669"/>
    <property type="project" value="UniProtKB-ARBA"/>
</dbReference>
<evidence type="ECO:0000313" key="30">
    <source>
        <dbReference type="Proteomes" id="UP000008672"/>
    </source>
</evidence>
<evidence type="ECO:0000256" key="5">
    <source>
        <dbReference type="ARBA" id="ARBA00022618"/>
    </source>
</evidence>
<evidence type="ECO:0000256" key="2">
    <source>
        <dbReference type="ARBA" id="ARBA00004642"/>
    </source>
</evidence>
<dbReference type="HOGENOM" id="CLU_001103_4_1_1"/>
<keyword evidence="16" id="KW-0413">Isomerase</keyword>
<dbReference type="GO" id="GO:0043138">
    <property type="term" value="F:3'-5' DNA helicase activity"/>
    <property type="evidence" value="ECO:0007669"/>
    <property type="project" value="UniProtKB-EC"/>
</dbReference>
<keyword evidence="15" id="KW-0234">DNA repair</keyword>
<feature type="compositionally biased region" description="Polar residues" evidence="26">
    <location>
        <begin position="677"/>
        <end position="691"/>
    </location>
</feature>
<dbReference type="InterPro" id="IPR032284">
    <property type="entry name" value="RecQ_Zn-bd"/>
</dbReference>
<keyword evidence="10" id="KW-0378">Hydrolase</keyword>
<sequence>SLPSSSSSSGSGCKIRKALKNVFGFDSFRSALQENATRAMVKGDRDVFVCMPTGAGKSLCYQLPAVLAVGITIVISPLIALIQDQVDHLVALKIKACTLNSKISIQERKKIHLDLDNEKPCTKLLYITPEMAASASFQPILNSLVTRNLLCYLVIDEAHCVSQWGHDFRPDYLKLGSLRSRIPNTPCIALTATATKQVQCDILVSLKLKEPVAMFKAPCFRSNLFYDVHFKELLSDPYGNLKDFCLKYLGEKNAKGVHSGCGIVYCRTRGTCEEVATQLSERGVQAKPYHAGLRNADRTAIQNEWMEQKVPVIVATISFGMGVDKANVRFVAHWNIAKSMAGYYQESGRAGRDGKHSCCRLYYSRIDKEQLSFLIGKEIAESQTKKGSIKDRDKASLAGFEALVNFCEQQGCRHAAIAKYFGEDKPSCNKGCDYCKNPAFVKSQLELLQELDLQRKGQTCIGPTAASLGPFGYDPDLYAGGRKGYGFERCDDEASGPSFDEVAADKQKREWNMFYQKQMTLRKSKEENDDFVPPDSDCPLKDATSRKVAKLTVKAREHCLKMLEEALQSNQQNTATVSSADPHECAVEMEHGVYRSSKMANLYKASVLKKVAEINKATNEETLYSTLGSSTPGTLKEDPPKCETVSDTFVPASQIYAFKSKRKGAGFSGASKPFKTASETFKSQRSASETCTVKEDPDIEPSDDGDQEVRHIVTFSYKKEKKRKSKEDSDGEGTPEIKKEVQPKSKENTFSWDSPTKKSKPTKKQLQLAEAAKKDSQNIFKFLKKNKPVTKKLKEPQAEIDTYVVSELPQCPSNNGIFENHDLPKQHPDALETVSQEKDILSGQDKAICPQNGKDCSDTVTEQELQFRAEQITSSEPKVAVSDHHMNVLGENASESIEDSGDAACKLLGSGKRRPSNEEEESPVLKRQRTAATSSILCQPEGRNSQVKKKVTFDPTLSGEDKEGTNKVLQPPSKGVSLKDIADIVVKYLTPFYKEGKFASKSLFKAFARHLTHLLTDERSHGRVRGKDGVYIFIIACLLTW</sequence>
<dbReference type="InterPro" id="IPR014001">
    <property type="entry name" value="Helicase_ATP-bd"/>
</dbReference>
<dbReference type="InParanoid" id="H3AVQ4"/>
<dbReference type="GO" id="GO:0006355">
    <property type="term" value="P:regulation of DNA-templated transcription"/>
    <property type="evidence" value="ECO:0007669"/>
    <property type="project" value="InterPro"/>
</dbReference>
<evidence type="ECO:0000256" key="16">
    <source>
        <dbReference type="ARBA" id="ARBA00023235"/>
    </source>
</evidence>
<feature type="region of interest" description="Disordered" evidence="26">
    <location>
        <begin position="908"/>
        <end position="972"/>
    </location>
</feature>
<keyword evidence="7" id="KW-0479">Metal-binding</keyword>
<dbReference type="Pfam" id="PF06959">
    <property type="entry name" value="RecQ5"/>
    <property type="match status" value="1"/>
</dbReference>
<evidence type="ECO:0000256" key="6">
    <source>
        <dbReference type="ARBA" id="ARBA00022705"/>
    </source>
</evidence>
<feature type="domain" description="Helicase ATP-binding" evidence="27">
    <location>
        <begin position="38"/>
        <end position="212"/>
    </location>
</feature>
<keyword evidence="4" id="KW-0597">Phosphoprotein</keyword>
<evidence type="ECO:0000256" key="26">
    <source>
        <dbReference type="SAM" id="MobiDB-lite"/>
    </source>
</evidence>
<keyword evidence="8" id="KW-0547">Nucleotide-binding</keyword>
<dbReference type="GO" id="GO:0000724">
    <property type="term" value="P:double-strand break repair via homologous recombination"/>
    <property type="evidence" value="ECO:0007669"/>
    <property type="project" value="TreeGrafter"/>
</dbReference>
<feature type="domain" description="Helicase C-terminal" evidence="28">
    <location>
        <begin position="240"/>
        <end position="397"/>
    </location>
</feature>